<dbReference type="SUPFAM" id="SSF47384">
    <property type="entry name" value="Homodimeric domain of signal transducing histidine kinase"/>
    <property type="match status" value="1"/>
</dbReference>
<dbReference type="InterPro" id="IPR036890">
    <property type="entry name" value="HATPase_C_sf"/>
</dbReference>
<keyword evidence="4" id="KW-1003">Cell membrane</keyword>
<evidence type="ECO:0000256" key="11">
    <source>
        <dbReference type="ARBA" id="ARBA00022989"/>
    </source>
</evidence>
<dbReference type="InterPro" id="IPR036641">
    <property type="entry name" value="HPT_dom_sf"/>
</dbReference>
<evidence type="ECO:0000256" key="15">
    <source>
        <dbReference type="ARBA" id="ARBA00068150"/>
    </source>
</evidence>
<dbReference type="Gene3D" id="3.30.565.10">
    <property type="entry name" value="Histidine kinase-like ATPase, C-terminal domain"/>
    <property type="match status" value="1"/>
</dbReference>
<dbReference type="Gene3D" id="1.20.120.160">
    <property type="entry name" value="HPT domain"/>
    <property type="match status" value="1"/>
</dbReference>
<evidence type="ECO:0000256" key="10">
    <source>
        <dbReference type="ARBA" id="ARBA00022840"/>
    </source>
</evidence>
<dbReference type="PROSITE" id="PS50110">
    <property type="entry name" value="RESPONSE_REGULATORY"/>
    <property type="match status" value="1"/>
</dbReference>
<dbReference type="InterPro" id="IPR000700">
    <property type="entry name" value="PAS-assoc_C"/>
</dbReference>
<dbReference type="InterPro" id="IPR011006">
    <property type="entry name" value="CheY-like_superfamily"/>
</dbReference>
<dbReference type="PROSITE" id="PS50113">
    <property type="entry name" value="PAC"/>
    <property type="match status" value="3"/>
</dbReference>
<dbReference type="PANTHER" id="PTHR45339">
    <property type="entry name" value="HYBRID SIGNAL TRANSDUCTION HISTIDINE KINASE J"/>
    <property type="match status" value="1"/>
</dbReference>
<keyword evidence="11" id="KW-1133">Transmembrane helix</keyword>
<evidence type="ECO:0000259" key="22">
    <source>
        <dbReference type="PROSITE" id="PS50894"/>
    </source>
</evidence>
<dbReference type="InterPro" id="IPR001789">
    <property type="entry name" value="Sig_transdc_resp-reg_receiver"/>
</dbReference>
<dbReference type="SMART" id="SM00387">
    <property type="entry name" value="HATPase_c"/>
    <property type="match status" value="1"/>
</dbReference>
<dbReference type="CDD" id="cd16922">
    <property type="entry name" value="HATPase_EvgS-ArcB-TorS-like"/>
    <property type="match status" value="1"/>
</dbReference>
<dbReference type="SMART" id="SM00091">
    <property type="entry name" value="PAS"/>
    <property type="match status" value="5"/>
</dbReference>
<dbReference type="PROSITE" id="PS50109">
    <property type="entry name" value="HIS_KIN"/>
    <property type="match status" value="1"/>
</dbReference>
<organism evidence="23 24">
    <name type="scientific">Hymenobacter metallicola</name>
    <dbReference type="NCBI Taxonomy" id="2563114"/>
    <lineage>
        <taxon>Bacteria</taxon>
        <taxon>Pseudomonadati</taxon>
        <taxon>Bacteroidota</taxon>
        <taxon>Cytophagia</taxon>
        <taxon>Cytophagales</taxon>
        <taxon>Hymenobacteraceae</taxon>
        <taxon>Hymenobacter</taxon>
    </lineage>
</organism>
<dbReference type="SUPFAM" id="SSF52172">
    <property type="entry name" value="CheY-like"/>
    <property type="match status" value="1"/>
</dbReference>
<dbReference type="FunFam" id="3.30.565.10:FF:000010">
    <property type="entry name" value="Sensor histidine kinase RcsC"/>
    <property type="match status" value="1"/>
</dbReference>
<evidence type="ECO:0000256" key="9">
    <source>
        <dbReference type="ARBA" id="ARBA00022777"/>
    </source>
</evidence>
<dbReference type="Pfam" id="PF02518">
    <property type="entry name" value="HATPase_c"/>
    <property type="match status" value="1"/>
</dbReference>
<dbReference type="NCBIfam" id="TIGR00229">
    <property type="entry name" value="sensory_box"/>
    <property type="match status" value="3"/>
</dbReference>
<dbReference type="InterPro" id="IPR008207">
    <property type="entry name" value="Sig_transdc_His_kin_Hpt_dom"/>
</dbReference>
<evidence type="ECO:0000259" key="19">
    <source>
        <dbReference type="PROSITE" id="PS50110"/>
    </source>
</evidence>
<evidence type="ECO:0000256" key="17">
    <source>
        <dbReference type="PROSITE-ProRule" id="PRU00169"/>
    </source>
</evidence>
<dbReference type="PANTHER" id="PTHR45339:SF1">
    <property type="entry name" value="HYBRID SIGNAL TRANSDUCTION HISTIDINE KINASE J"/>
    <property type="match status" value="1"/>
</dbReference>
<evidence type="ECO:0000256" key="3">
    <source>
        <dbReference type="ARBA" id="ARBA00012438"/>
    </source>
</evidence>
<feature type="domain" description="PAC" evidence="21">
    <location>
        <begin position="601"/>
        <end position="653"/>
    </location>
</feature>
<evidence type="ECO:0000256" key="12">
    <source>
        <dbReference type="ARBA" id="ARBA00023012"/>
    </source>
</evidence>
<dbReference type="Gene3D" id="3.30.450.20">
    <property type="entry name" value="PAS domain"/>
    <property type="match status" value="5"/>
</dbReference>
<dbReference type="InterPro" id="IPR005467">
    <property type="entry name" value="His_kinase_dom"/>
</dbReference>
<feature type="domain" description="PAS" evidence="20">
    <location>
        <begin position="22"/>
        <end position="57"/>
    </location>
</feature>
<evidence type="ECO:0000256" key="1">
    <source>
        <dbReference type="ARBA" id="ARBA00000085"/>
    </source>
</evidence>
<keyword evidence="7" id="KW-0812">Transmembrane</keyword>
<feature type="modified residue" description="4-aspartylphosphate" evidence="17">
    <location>
        <position position="966"/>
    </location>
</feature>
<evidence type="ECO:0000256" key="7">
    <source>
        <dbReference type="ARBA" id="ARBA00022692"/>
    </source>
</evidence>
<evidence type="ECO:0000259" key="20">
    <source>
        <dbReference type="PROSITE" id="PS50112"/>
    </source>
</evidence>
<dbReference type="InterPro" id="IPR003594">
    <property type="entry name" value="HATPase_dom"/>
</dbReference>
<feature type="domain" description="Response regulatory" evidence="19">
    <location>
        <begin position="917"/>
        <end position="1031"/>
    </location>
</feature>
<evidence type="ECO:0000259" key="18">
    <source>
        <dbReference type="PROSITE" id="PS50109"/>
    </source>
</evidence>
<dbReference type="CDD" id="cd17546">
    <property type="entry name" value="REC_hyHK_CKI1_RcsC-like"/>
    <property type="match status" value="1"/>
</dbReference>
<dbReference type="InterPro" id="IPR035965">
    <property type="entry name" value="PAS-like_dom_sf"/>
</dbReference>
<evidence type="ECO:0000256" key="6">
    <source>
        <dbReference type="ARBA" id="ARBA00022679"/>
    </source>
</evidence>
<dbReference type="InterPro" id="IPR013655">
    <property type="entry name" value="PAS_fold_3"/>
</dbReference>
<keyword evidence="6" id="KW-0808">Transferase</keyword>
<dbReference type="CDD" id="cd00130">
    <property type="entry name" value="PAS"/>
    <property type="match status" value="5"/>
</dbReference>
<feature type="domain" description="PAS" evidence="20">
    <location>
        <begin position="528"/>
        <end position="580"/>
    </location>
</feature>
<dbReference type="FunFam" id="1.10.287.130:FF:000002">
    <property type="entry name" value="Two-component osmosensing histidine kinase"/>
    <property type="match status" value="1"/>
</dbReference>
<gene>
    <name evidence="23" type="ORF">E5K02_06885</name>
</gene>
<dbReference type="SMART" id="SM00388">
    <property type="entry name" value="HisKA"/>
    <property type="match status" value="1"/>
</dbReference>
<dbReference type="PRINTS" id="PR00344">
    <property type="entry name" value="BCTRLSENSOR"/>
</dbReference>
<keyword evidence="10" id="KW-0067">ATP-binding</keyword>
<dbReference type="SMART" id="SM00448">
    <property type="entry name" value="REC"/>
    <property type="match status" value="1"/>
</dbReference>
<evidence type="ECO:0000313" key="24">
    <source>
        <dbReference type="Proteomes" id="UP000298471"/>
    </source>
</evidence>
<dbReference type="GO" id="GO:0005524">
    <property type="term" value="F:ATP binding"/>
    <property type="evidence" value="ECO:0007669"/>
    <property type="project" value="UniProtKB-KW"/>
</dbReference>
<feature type="domain" description="HPt" evidence="22">
    <location>
        <begin position="1066"/>
        <end position="1159"/>
    </location>
</feature>
<keyword evidence="5 17" id="KW-0597">Phosphoprotein</keyword>
<dbReference type="InterPro" id="IPR013767">
    <property type="entry name" value="PAS_fold"/>
</dbReference>
<dbReference type="Pfam" id="PF08447">
    <property type="entry name" value="PAS_3"/>
    <property type="match status" value="2"/>
</dbReference>
<dbReference type="InterPro" id="IPR000014">
    <property type="entry name" value="PAS"/>
</dbReference>
<feature type="modified residue" description="Phosphohistidine" evidence="16">
    <location>
        <position position="1105"/>
    </location>
</feature>
<dbReference type="Pfam" id="PF13426">
    <property type="entry name" value="PAS_9"/>
    <property type="match status" value="2"/>
</dbReference>
<dbReference type="SMART" id="SM00086">
    <property type="entry name" value="PAC"/>
    <property type="match status" value="4"/>
</dbReference>
<keyword evidence="9" id="KW-0418">Kinase</keyword>
<protein>
    <recommendedName>
        <fullName evidence="15">Sensory/regulatory protein RpfC</fullName>
        <ecNumber evidence="3">2.7.13.3</ecNumber>
    </recommendedName>
</protein>
<dbReference type="SUPFAM" id="SSF55785">
    <property type="entry name" value="PYP-like sensor domain (PAS domain)"/>
    <property type="match status" value="5"/>
</dbReference>
<dbReference type="Pfam" id="PF00989">
    <property type="entry name" value="PAS"/>
    <property type="match status" value="1"/>
</dbReference>
<evidence type="ECO:0000259" key="21">
    <source>
        <dbReference type="PROSITE" id="PS50113"/>
    </source>
</evidence>
<dbReference type="EMBL" id="SRMB01000001">
    <property type="protein sequence ID" value="TGE29175.1"/>
    <property type="molecule type" value="Genomic_DNA"/>
</dbReference>
<keyword evidence="8" id="KW-0547">Nucleotide-binding</keyword>
<dbReference type="Pfam" id="PF00072">
    <property type="entry name" value="Response_reg"/>
    <property type="match status" value="1"/>
</dbReference>
<dbReference type="GO" id="GO:0006355">
    <property type="term" value="P:regulation of DNA-templated transcription"/>
    <property type="evidence" value="ECO:0007669"/>
    <property type="project" value="InterPro"/>
</dbReference>
<evidence type="ECO:0000256" key="2">
    <source>
        <dbReference type="ARBA" id="ARBA00004651"/>
    </source>
</evidence>
<comment type="subcellular location">
    <subcellularLocation>
        <location evidence="2">Cell membrane</location>
        <topology evidence="2">Multi-pass membrane protein</topology>
    </subcellularLocation>
</comment>
<dbReference type="SUPFAM" id="SSF55874">
    <property type="entry name" value="ATPase domain of HSP90 chaperone/DNA topoisomerase II/histidine kinase"/>
    <property type="match status" value="1"/>
</dbReference>
<name>A0A4Z0QHJ8_9BACT</name>
<dbReference type="Proteomes" id="UP000298471">
    <property type="component" value="Unassembled WGS sequence"/>
</dbReference>
<dbReference type="AlphaFoldDB" id="A0A4Z0QHJ8"/>
<evidence type="ECO:0000256" key="16">
    <source>
        <dbReference type="PROSITE-ProRule" id="PRU00110"/>
    </source>
</evidence>
<dbReference type="Gene3D" id="3.40.50.2300">
    <property type="match status" value="1"/>
</dbReference>
<comment type="catalytic activity">
    <reaction evidence="1">
        <text>ATP + protein L-histidine = ADP + protein N-phospho-L-histidine.</text>
        <dbReference type="EC" id="2.7.13.3"/>
    </reaction>
</comment>
<keyword evidence="13" id="KW-0472">Membrane</keyword>
<evidence type="ECO:0000256" key="5">
    <source>
        <dbReference type="ARBA" id="ARBA00022553"/>
    </source>
</evidence>
<dbReference type="InterPro" id="IPR036097">
    <property type="entry name" value="HisK_dim/P_sf"/>
</dbReference>
<evidence type="ECO:0000256" key="14">
    <source>
        <dbReference type="ARBA" id="ARBA00064003"/>
    </source>
</evidence>
<dbReference type="RefSeq" id="WP_135393354.1">
    <property type="nucleotide sequence ID" value="NZ_SRMB01000001.1"/>
</dbReference>
<feature type="domain" description="Histidine kinase" evidence="18">
    <location>
        <begin position="671"/>
        <end position="895"/>
    </location>
</feature>
<dbReference type="GO" id="GO:0005886">
    <property type="term" value="C:plasma membrane"/>
    <property type="evidence" value="ECO:0007669"/>
    <property type="project" value="UniProtKB-SubCell"/>
</dbReference>
<evidence type="ECO:0000313" key="23">
    <source>
        <dbReference type="EMBL" id="TGE29175.1"/>
    </source>
</evidence>
<evidence type="ECO:0000256" key="8">
    <source>
        <dbReference type="ARBA" id="ARBA00022741"/>
    </source>
</evidence>
<dbReference type="PROSITE" id="PS50894">
    <property type="entry name" value="HPT"/>
    <property type="match status" value="1"/>
</dbReference>
<feature type="domain" description="PAC" evidence="21">
    <location>
        <begin position="89"/>
        <end position="141"/>
    </location>
</feature>
<dbReference type="PROSITE" id="PS50112">
    <property type="entry name" value="PAS"/>
    <property type="match status" value="2"/>
</dbReference>
<dbReference type="CDD" id="cd00082">
    <property type="entry name" value="HisKA"/>
    <property type="match status" value="1"/>
</dbReference>
<dbReference type="Gene3D" id="1.10.287.130">
    <property type="match status" value="1"/>
</dbReference>
<sequence length="1170" mass="130734">MFIVSEQPTIQPSGSWEKDLLLLQQAFDAVVVLDQQGRIQWSNPGLTQLLGRSATELRQQLAWPLLGGHAGSPVSSAYLQAQLETNQAFRYEAQLRHADGSARWVRLKVQPLPLQPGAPQQFVGLLENVAEVKATEQALVESEQRFRFLTEHVPGVLFQWRQNRSAPSGLTYISPKLYDIFGVAPDQVPRLLEFIHPEDQPLWESSMAQARAHKQSWAFEGRLQVPGQPVRWCRANSIRSLTDDEGSLFSGILVDITALKQAEDAVRANEQRWQLAIERFGDGAWEFNYQTGQEYFSASYQAMLGYAPGEFALEHQSWLTHVHPDDIAASLRASDAYLRGEVPIYSIERRLRCKDGSYKWVLTRGLVTKVDAQGQPLIMTGVHTDISAIKEANTASEAARLRLSTTIANFQEGILLVDEHHRVVLANEAICRLFNSTTSAQELVGRDAQQFGWQAQGRVREEKEFLARYEAMIQNRELVTGQMFSLKDGRTLQCDFVPIYVSDTYIGYLWKFQDVTERQTNEDALRRREEKYRRIIENMKLGLVERAQNGEVSYVNQAFCDITGFTAQELLEENAMRHVLSTVGEQVVAEKTNERARGISDTYEISITTKTGERRWILVSAAPVYDDLRQVCGSISITLDITHQKELEHNLRTAKEYAEESARTKELFLANMSHEIRTPMNAILGMGQLLAKTPLNAEQQNYLRAIATSGENLLVIINDILDLSKIGASQLIIERIGFSLPALLGQIEKSLYFKAEEKGLRFIVSSDDKVPTVLLGDPYRITQVLLNLAGNAIKFTEKGQVTITGELVRQLLPDQVELRFTVADTGIGIDAEYLSDIFKEFSQEDSSVTRKFGGTGLGLSISRSLVNLMGGEIKIVSQKNEGTHSSFSLVLPVGSENDLPQKQPVTADIRARLQGKRVLLTEDNVFNRQIARGFLRNAQLQVIEAENGAVAVELARQNDFDVILMDVQMPVMNGLEATAHIRAAGLRTPVIALTANAIKGEREKCLQAGMNDYLAKPFQEDDLLKIISLWTLGEPLAPGLMAHTEAPVPNASLYSLAIIDQVGQGDPDFRVLMLEAFMEGAHEAMEELHQAQQAQDVLQLRAATHKLKPSLEHLQVHGILPVVQQLDTWQGPFDAAQIVPLVEQVTKVLATLQGQLAAELQNVRQNLRSL</sequence>
<dbReference type="EC" id="2.7.13.3" evidence="3"/>
<dbReference type="InterPro" id="IPR003661">
    <property type="entry name" value="HisK_dim/P_dom"/>
</dbReference>
<proteinExistence type="predicted"/>
<evidence type="ECO:0000256" key="13">
    <source>
        <dbReference type="ARBA" id="ARBA00023136"/>
    </source>
</evidence>
<dbReference type="InterPro" id="IPR004358">
    <property type="entry name" value="Sig_transdc_His_kin-like_C"/>
</dbReference>
<evidence type="ECO:0000256" key="4">
    <source>
        <dbReference type="ARBA" id="ARBA00022475"/>
    </source>
</evidence>
<feature type="domain" description="PAC" evidence="21">
    <location>
        <begin position="345"/>
        <end position="398"/>
    </location>
</feature>
<comment type="caution">
    <text evidence="23">The sequence shown here is derived from an EMBL/GenBank/DDBJ whole genome shotgun (WGS) entry which is preliminary data.</text>
</comment>
<accession>A0A4Z0QHJ8</accession>
<dbReference type="OrthoDB" id="9797097at2"/>
<dbReference type="InterPro" id="IPR001610">
    <property type="entry name" value="PAC"/>
</dbReference>
<dbReference type="GO" id="GO:0000155">
    <property type="term" value="F:phosphorelay sensor kinase activity"/>
    <property type="evidence" value="ECO:0007669"/>
    <property type="project" value="InterPro"/>
</dbReference>
<keyword evidence="12" id="KW-0902">Two-component regulatory system</keyword>
<dbReference type="Pfam" id="PF00512">
    <property type="entry name" value="HisKA"/>
    <property type="match status" value="1"/>
</dbReference>
<reference evidence="23 24" key="1">
    <citation type="submission" date="2019-04" db="EMBL/GenBank/DDBJ databases">
        <authorList>
            <person name="Feng G."/>
            <person name="Zhang J."/>
            <person name="Zhu H."/>
        </authorList>
    </citation>
    <scope>NUCLEOTIDE SEQUENCE [LARGE SCALE GENOMIC DNA]</scope>
    <source>
        <strain evidence="23 24">9PBR-1</strain>
    </source>
</reference>
<dbReference type="SUPFAM" id="SSF47226">
    <property type="entry name" value="Histidine-containing phosphotransfer domain, HPT domain"/>
    <property type="match status" value="1"/>
</dbReference>
<comment type="subunit">
    <text evidence="14">At low DSF concentrations, interacts with RpfF.</text>
</comment>
<keyword evidence="24" id="KW-1185">Reference proteome</keyword>